<name>A0A6C0DE37_9ZZZZ</name>
<evidence type="ECO:0000313" key="1">
    <source>
        <dbReference type="EMBL" id="QHT15198.1"/>
    </source>
</evidence>
<organism evidence="1">
    <name type="scientific">viral metagenome</name>
    <dbReference type="NCBI Taxonomy" id="1070528"/>
    <lineage>
        <taxon>unclassified sequences</taxon>
        <taxon>metagenomes</taxon>
        <taxon>organismal metagenomes</taxon>
    </lineage>
</organism>
<dbReference type="AlphaFoldDB" id="A0A6C0DE37"/>
<accession>A0A6C0DE37</accession>
<proteinExistence type="predicted"/>
<dbReference type="EMBL" id="MN739602">
    <property type="protein sequence ID" value="QHT15198.1"/>
    <property type="molecule type" value="Genomic_DNA"/>
</dbReference>
<reference evidence="1" key="1">
    <citation type="journal article" date="2020" name="Nature">
        <title>Giant virus diversity and host interactions through global metagenomics.</title>
        <authorList>
            <person name="Schulz F."/>
            <person name="Roux S."/>
            <person name="Paez-Espino D."/>
            <person name="Jungbluth S."/>
            <person name="Walsh D.A."/>
            <person name="Denef V.J."/>
            <person name="McMahon K.D."/>
            <person name="Konstantinidis K.T."/>
            <person name="Eloe-Fadrosh E.A."/>
            <person name="Kyrpides N.C."/>
            <person name="Woyke T."/>
        </authorList>
    </citation>
    <scope>NUCLEOTIDE SEQUENCE</scope>
    <source>
        <strain evidence="1">GVMAG-M-3300023174-144</strain>
    </source>
</reference>
<sequence>MSIQKYAIFAGDHYDASGGFGDIYDFTETLEEATEIYEKILTVKTSWNDKPDIWKEMNPLTKYRNINPSTKRNSFEWAHVVDLQTKKVVLDSKMKK</sequence>
<protein>
    <submittedName>
        <fullName evidence="1">Uncharacterized protein</fullName>
    </submittedName>
</protein>